<gene>
    <name evidence="1" type="ORF">F383_33686</name>
</gene>
<dbReference type="AlphaFoldDB" id="A0A0B0PP61"/>
<proteinExistence type="predicted"/>
<sequence length="21" mass="2267">MCCRKGFSPTGNLLISNVGRI</sequence>
<dbReference type="Proteomes" id="UP000032142">
    <property type="component" value="Unassembled WGS sequence"/>
</dbReference>
<dbReference type="EMBL" id="KN438414">
    <property type="protein sequence ID" value="KHG26770.1"/>
    <property type="molecule type" value="Genomic_DNA"/>
</dbReference>
<keyword evidence="2" id="KW-1185">Reference proteome</keyword>
<protein>
    <submittedName>
        <fullName evidence="1">Uncharacterized protein</fullName>
    </submittedName>
</protein>
<name>A0A0B0PP61_GOSAR</name>
<evidence type="ECO:0000313" key="1">
    <source>
        <dbReference type="EMBL" id="KHG26770.1"/>
    </source>
</evidence>
<accession>A0A0B0PP61</accession>
<evidence type="ECO:0000313" key="2">
    <source>
        <dbReference type="Proteomes" id="UP000032142"/>
    </source>
</evidence>
<organism evidence="1 2">
    <name type="scientific">Gossypium arboreum</name>
    <name type="common">Tree cotton</name>
    <name type="synonym">Gossypium nanking</name>
    <dbReference type="NCBI Taxonomy" id="29729"/>
    <lineage>
        <taxon>Eukaryota</taxon>
        <taxon>Viridiplantae</taxon>
        <taxon>Streptophyta</taxon>
        <taxon>Embryophyta</taxon>
        <taxon>Tracheophyta</taxon>
        <taxon>Spermatophyta</taxon>
        <taxon>Magnoliopsida</taxon>
        <taxon>eudicotyledons</taxon>
        <taxon>Gunneridae</taxon>
        <taxon>Pentapetalae</taxon>
        <taxon>rosids</taxon>
        <taxon>malvids</taxon>
        <taxon>Malvales</taxon>
        <taxon>Malvaceae</taxon>
        <taxon>Malvoideae</taxon>
        <taxon>Gossypium</taxon>
    </lineage>
</organism>
<reference evidence="2" key="1">
    <citation type="submission" date="2014-09" db="EMBL/GenBank/DDBJ databases">
        <authorList>
            <person name="Mudge J."/>
            <person name="Ramaraj T."/>
            <person name="Lindquist I.E."/>
            <person name="Bharti A.K."/>
            <person name="Sundararajan A."/>
            <person name="Cameron C.T."/>
            <person name="Woodward J.E."/>
            <person name="May G.D."/>
            <person name="Brubaker C."/>
            <person name="Broadhvest J."/>
            <person name="Wilkins T.A."/>
        </authorList>
    </citation>
    <scope>NUCLEOTIDE SEQUENCE</scope>
    <source>
        <strain evidence="2">cv. AKA8401</strain>
    </source>
</reference>